<dbReference type="Proteomes" id="UP000003835">
    <property type="component" value="Unassembled WGS sequence"/>
</dbReference>
<sequence>MSQVEGLVKYLRVGLNPVHIFSVCSKNTEFNKQLSTPK</sequence>
<name>B4VTH9_9CYAN</name>
<evidence type="ECO:0000313" key="2">
    <source>
        <dbReference type="Proteomes" id="UP000003835"/>
    </source>
</evidence>
<reference evidence="1 2" key="1">
    <citation type="submission" date="2008-07" db="EMBL/GenBank/DDBJ databases">
        <authorList>
            <person name="Tandeau de Marsac N."/>
            <person name="Ferriera S."/>
            <person name="Johnson J."/>
            <person name="Kravitz S."/>
            <person name="Beeson K."/>
            <person name="Sutton G."/>
            <person name="Rogers Y.-H."/>
            <person name="Friedman R."/>
            <person name="Frazier M."/>
            <person name="Venter J.C."/>
        </authorList>
    </citation>
    <scope>NUCLEOTIDE SEQUENCE [LARGE SCALE GENOMIC DNA]</scope>
    <source>
        <strain evidence="1 2">PCC 7420</strain>
    </source>
</reference>
<organism evidence="1 2">
    <name type="scientific">Coleofasciculus chthonoplastes PCC 7420</name>
    <dbReference type="NCBI Taxonomy" id="118168"/>
    <lineage>
        <taxon>Bacteria</taxon>
        <taxon>Bacillati</taxon>
        <taxon>Cyanobacteriota</taxon>
        <taxon>Cyanophyceae</taxon>
        <taxon>Coleofasciculales</taxon>
        <taxon>Coleofasciculaceae</taxon>
        <taxon>Coleofasciculus</taxon>
    </lineage>
</organism>
<protein>
    <submittedName>
        <fullName evidence="1">Uncharacterized protein</fullName>
    </submittedName>
</protein>
<dbReference type="EMBL" id="DS989852">
    <property type="protein sequence ID" value="EDX74583.1"/>
    <property type="molecule type" value="Genomic_DNA"/>
</dbReference>
<accession>B4VTH9</accession>
<dbReference type="AlphaFoldDB" id="B4VTH9"/>
<keyword evidence="2" id="KW-1185">Reference proteome</keyword>
<gene>
    <name evidence="1" type="ORF">MC7420_6061</name>
</gene>
<dbReference type="HOGENOM" id="CLU_3326742_0_0_3"/>
<evidence type="ECO:0000313" key="1">
    <source>
        <dbReference type="EMBL" id="EDX74583.1"/>
    </source>
</evidence>
<proteinExistence type="predicted"/>